<evidence type="ECO:0000313" key="6">
    <source>
        <dbReference type="Proteomes" id="UP000828390"/>
    </source>
</evidence>
<dbReference type="PROSITE" id="PS01209">
    <property type="entry name" value="LDLRA_1"/>
    <property type="match status" value="1"/>
</dbReference>
<keyword evidence="6" id="KW-1185">Reference proteome</keyword>
<evidence type="ECO:0000256" key="4">
    <source>
        <dbReference type="SAM" id="SignalP"/>
    </source>
</evidence>
<feature type="chain" id="PRO_5038341239" evidence="4">
    <location>
        <begin position="19"/>
        <end position="184"/>
    </location>
</feature>
<comment type="caution">
    <text evidence="5">The sequence shown here is derived from an EMBL/GenBank/DDBJ whole genome shotgun (WGS) entry which is preliminary data.</text>
</comment>
<dbReference type="AlphaFoldDB" id="A0A9D4HVF0"/>
<dbReference type="EMBL" id="JAIWYP010000011">
    <property type="protein sequence ID" value="KAH3734229.1"/>
    <property type="molecule type" value="Genomic_DNA"/>
</dbReference>
<sequence>MNLIVISILVQKSEFVCGSTCIPIKWRCDQQLDCENGEDEKYCDALQEFQKSSTILANTANTIVQHRANTPSSAMNTATSPTSNALQGFQKTSTTLANTANTTVPLQASTPSSAINTTTSPTSNANTTQNNGRECADESNRKQLEITDLEILLLKNRISQEQQLFELKYRLIEAQLNCTCCCRL</sequence>
<dbReference type="Gene3D" id="2.40.128.620">
    <property type="match status" value="1"/>
</dbReference>
<feature type="disulfide bond" evidence="2">
    <location>
        <begin position="28"/>
        <end position="43"/>
    </location>
</feature>
<reference evidence="5" key="1">
    <citation type="journal article" date="2019" name="bioRxiv">
        <title>The Genome of the Zebra Mussel, Dreissena polymorpha: A Resource for Invasive Species Research.</title>
        <authorList>
            <person name="McCartney M.A."/>
            <person name="Auch B."/>
            <person name="Kono T."/>
            <person name="Mallez S."/>
            <person name="Zhang Y."/>
            <person name="Obille A."/>
            <person name="Becker A."/>
            <person name="Abrahante J.E."/>
            <person name="Garbe J."/>
            <person name="Badalamenti J.P."/>
            <person name="Herman A."/>
            <person name="Mangelson H."/>
            <person name="Liachko I."/>
            <person name="Sullivan S."/>
            <person name="Sone E.D."/>
            <person name="Koren S."/>
            <person name="Silverstein K.A.T."/>
            <person name="Beckman K.B."/>
            <person name="Gohl D.M."/>
        </authorList>
    </citation>
    <scope>NUCLEOTIDE SEQUENCE</scope>
    <source>
        <strain evidence="5">Duluth1</strain>
        <tissue evidence="5">Whole animal</tissue>
    </source>
</reference>
<keyword evidence="4" id="KW-0732">Signal</keyword>
<evidence type="ECO:0000313" key="5">
    <source>
        <dbReference type="EMBL" id="KAH3734229.1"/>
    </source>
</evidence>
<reference evidence="5" key="2">
    <citation type="submission" date="2020-11" db="EMBL/GenBank/DDBJ databases">
        <authorList>
            <person name="McCartney M.A."/>
            <person name="Auch B."/>
            <person name="Kono T."/>
            <person name="Mallez S."/>
            <person name="Becker A."/>
            <person name="Gohl D.M."/>
            <person name="Silverstein K.A.T."/>
            <person name="Koren S."/>
            <person name="Bechman K.B."/>
            <person name="Herman A."/>
            <person name="Abrahante J.E."/>
            <person name="Garbe J."/>
        </authorList>
    </citation>
    <scope>NUCLEOTIDE SEQUENCE</scope>
    <source>
        <strain evidence="5">Duluth1</strain>
        <tissue evidence="5">Whole animal</tissue>
    </source>
</reference>
<name>A0A9D4HVF0_DREPO</name>
<dbReference type="SMART" id="SM00192">
    <property type="entry name" value="LDLa"/>
    <property type="match status" value="1"/>
</dbReference>
<evidence type="ECO:0000256" key="3">
    <source>
        <dbReference type="SAM" id="MobiDB-lite"/>
    </source>
</evidence>
<dbReference type="Proteomes" id="UP000828390">
    <property type="component" value="Unassembled WGS sequence"/>
</dbReference>
<dbReference type="CDD" id="cd00112">
    <property type="entry name" value="LDLa"/>
    <property type="match status" value="1"/>
</dbReference>
<dbReference type="Pfam" id="PF00057">
    <property type="entry name" value="Ldl_recept_a"/>
    <property type="match status" value="1"/>
</dbReference>
<feature type="region of interest" description="Disordered" evidence="3">
    <location>
        <begin position="103"/>
        <end position="139"/>
    </location>
</feature>
<dbReference type="SUPFAM" id="SSF57424">
    <property type="entry name" value="LDL receptor-like module"/>
    <property type="match status" value="1"/>
</dbReference>
<evidence type="ECO:0000256" key="2">
    <source>
        <dbReference type="PROSITE-ProRule" id="PRU00124"/>
    </source>
</evidence>
<protein>
    <submittedName>
        <fullName evidence="5">Uncharacterized protein</fullName>
    </submittedName>
</protein>
<organism evidence="5 6">
    <name type="scientific">Dreissena polymorpha</name>
    <name type="common">Zebra mussel</name>
    <name type="synonym">Mytilus polymorpha</name>
    <dbReference type="NCBI Taxonomy" id="45954"/>
    <lineage>
        <taxon>Eukaryota</taxon>
        <taxon>Metazoa</taxon>
        <taxon>Spiralia</taxon>
        <taxon>Lophotrochozoa</taxon>
        <taxon>Mollusca</taxon>
        <taxon>Bivalvia</taxon>
        <taxon>Autobranchia</taxon>
        <taxon>Heteroconchia</taxon>
        <taxon>Euheterodonta</taxon>
        <taxon>Imparidentia</taxon>
        <taxon>Neoheterodontei</taxon>
        <taxon>Myida</taxon>
        <taxon>Dreissenoidea</taxon>
        <taxon>Dreissenidae</taxon>
        <taxon>Dreissena</taxon>
    </lineage>
</organism>
<gene>
    <name evidence="5" type="ORF">DPMN_040668</name>
</gene>
<dbReference type="InterPro" id="IPR002172">
    <property type="entry name" value="LDrepeatLR_classA_rpt"/>
</dbReference>
<feature type="signal peptide" evidence="4">
    <location>
        <begin position="1"/>
        <end position="18"/>
    </location>
</feature>
<proteinExistence type="predicted"/>
<evidence type="ECO:0000256" key="1">
    <source>
        <dbReference type="ARBA" id="ARBA00023157"/>
    </source>
</evidence>
<feature type="compositionally biased region" description="Low complexity" evidence="3">
    <location>
        <begin position="103"/>
        <end position="131"/>
    </location>
</feature>
<dbReference type="InterPro" id="IPR036055">
    <property type="entry name" value="LDL_receptor-like_sf"/>
</dbReference>
<accession>A0A9D4HVF0</accession>
<keyword evidence="1 2" id="KW-1015">Disulfide bond</keyword>
<dbReference type="InterPro" id="IPR023415">
    <property type="entry name" value="LDLR_class-A_CS"/>
</dbReference>
<dbReference type="OrthoDB" id="10062665at2759"/>
<dbReference type="PROSITE" id="PS50068">
    <property type="entry name" value="LDLRA_2"/>
    <property type="match status" value="1"/>
</dbReference>
<comment type="caution">
    <text evidence="2">Lacks conserved residue(s) required for the propagation of feature annotation.</text>
</comment>